<feature type="domain" description="Glycosyltransferase 2-like" evidence="1">
    <location>
        <begin position="7"/>
        <end position="103"/>
    </location>
</feature>
<dbReference type="SUPFAM" id="SSF48452">
    <property type="entry name" value="TPR-like"/>
    <property type="match status" value="1"/>
</dbReference>
<accession>A0ABV5B0I2</accession>
<dbReference type="Gene3D" id="1.25.40.10">
    <property type="entry name" value="Tetratricopeptide repeat domain"/>
    <property type="match status" value="1"/>
</dbReference>
<dbReference type="InterPro" id="IPR001173">
    <property type="entry name" value="Glyco_trans_2-like"/>
</dbReference>
<dbReference type="PANTHER" id="PTHR43630:SF2">
    <property type="entry name" value="GLYCOSYLTRANSFERASE"/>
    <property type="match status" value="1"/>
</dbReference>
<keyword evidence="2" id="KW-0808">Transferase</keyword>
<dbReference type="InterPro" id="IPR011990">
    <property type="entry name" value="TPR-like_helical_dom_sf"/>
</dbReference>
<keyword evidence="2" id="KW-0328">Glycosyltransferase</keyword>
<gene>
    <name evidence="2" type="ORF">ACE41H_24860</name>
</gene>
<reference evidence="2 3" key="1">
    <citation type="submission" date="2024-09" db="EMBL/GenBank/DDBJ databases">
        <title>Paenibacillus zeirhizospherea sp. nov., isolated from surface of the maize (Zea mays) roots in a horticulture field, Hungary.</title>
        <authorList>
            <person name="Marton D."/>
            <person name="Farkas M."/>
            <person name="Bedics A."/>
            <person name="Toth E."/>
            <person name="Tancsics A."/>
            <person name="Boka K."/>
            <person name="Maroti G."/>
            <person name="Kriszt B."/>
            <person name="Cserhati M."/>
        </authorList>
    </citation>
    <scope>NUCLEOTIDE SEQUENCE [LARGE SCALE GENOMIC DNA]</scope>
    <source>
        <strain evidence="2 3">KCTC 33519</strain>
    </source>
</reference>
<dbReference type="SUPFAM" id="SSF53448">
    <property type="entry name" value="Nucleotide-diphospho-sugar transferases"/>
    <property type="match status" value="1"/>
</dbReference>
<dbReference type="GO" id="GO:0016757">
    <property type="term" value="F:glycosyltransferase activity"/>
    <property type="evidence" value="ECO:0007669"/>
    <property type="project" value="UniProtKB-KW"/>
</dbReference>
<dbReference type="EC" id="2.4.-.-" evidence="2"/>
<dbReference type="CDD" id="cd02511">
    <property type="entry name" value="Beta4Glucosyltransferase"/>
    <property type="match status" value="1"/>
</dbReference>
<proteinExistence type="predicted"/>
<protein>
    <submittedName>
        <fullName evidence="2">Glycosyltransferase</fullName>
        <ecNumber evidence="2">2.4.-.-</ecNumber>
    </submittedName>
</protein>
<dbReference type="Proteomes" id="UP001580346">
    <property type="component" value="Unassembled WGS sequence"/>
</dbReference>
<dbReference type="Pfam" id="PF00535">
    <property type="entry name" value="Glycos_transf_2"/>
    <property type="match status" value="1"/>
</dbReference>
<sequence length="379" mass="42638">MEGPSISLCMIVKNEEKYLPKCLGSVQGMVDEIIIVDTGSTDDTVAIARAYGAKVIPMPWQDSFADARNRGFEEATGDWILWLDADEEMGVDEAGKLKELLNREAIREQKIEGIQLTFCHHVEGGGTEDVHLLRMVRNRPEYRFEGRIHEQILPGMLKCNPDLQLGQVDIHVHHYGYLLKNIDAQDKKRRNRTLLQQAMAESPENPEYFYYWGIELLRMNDLEGALGSMEVFLNRASSNIGKGILTSAHKYRLMALKDLERYHDLIRDSTESIALFPGFTDLYHLKAIGCSSLGEINEAIHSLREALSIGPAESEYQSIAGCGTYLTCLDLGRLYHLTGNPKESDLYFTVASLMVGHPGIRLLLPPSFCISFNRGENTL</sequence>
<dbReference type="Gene3D" id="3.90.550.10">
    <property type="entry name" value="Spore Coat Polysaccharide Biosynthesis Protein SpsA, Chain A"/>
    <property type="match status" value="1"/>
</dbReference>
<evidence type="ECO:0000313" key="2">
    <source>
        <dbReference type="EMBL" id="MFB5269991.1"/>
    </source>
</evidence>
<name>A0ABV5B0I2_9BACL</name>
<evidence type="ECO:0000313" key="3">
    <source>
        <dbReference type="Proteomes" id="UP001580346"/>
    </source>
</evidence>
<dbReference type="EMBL" id="JBHHMI010000053">
    <property type="protein sequence ID" value="MFB5269991.1"/>
    <property type="molecule type" value="Genomic_DNA"/>
</dbReference>
<keyword evidence="3" id="KW-1185">Reference proteome</keyword>
<comment type="caution">
    <text evidence="2">The sequence shown here is derived from an EMBL/GenBank/DDBJ whole genome shotgun (WGS) entry which is preliminary data.</text>
</comment>
<evidence type="ECO:0000259" key="1">
    <source>
        <dbReference type="Pfam" id="PF00535"/>
    </source>
</evidence>
<dbReference type="PANTHER" id="PTHR43630">
    <property type="entry name" value="POLY-BETA-1,6-N-ACETYL-D-GLUCOSAMINE SYNTHASE"/>
    <property type="match status" value="1"/>
</dbReference>
<dbReference type="InterPro" id="IPR029044">
    <property type="entry name" value="Nucleotide-diphossugar_trans"/>
</dbReference>
<dbReference type="RefSeq" id="WP_375358258.1">
    <property type="nucleotide sequence ID" value="NZ_JBHHMI010000053.1"/>
</dbReference>
<organism evidence="2 3">
    <name type="scientific">Paenibacillus enshidis</name>
    <dbReference type="NCBI Taxonomy" id="1458439"/>
    <lineage>
        <taxon>Bacteria</taxon>
        <taxon>Bacillati</taxon>
        <taxon>Bacillota</taxon>
        <taxon>Bacilli</taxon>
        <taxon>Bacillales</taxon>
        <taxon>Paenibacillaceae</taxon>
        <taxon>Paenibacillus</taxon>
    </lineage>
</organism>